<keyword evidence="6" id="KW-1185">Reference proteome</keyword>
<comment type="similarity">
    <text evidence="2">Belongs to the thioredoxin family.</text>
</comment>
<comment type="caution">
    <text evidence="5">The sequence shown here is derived from an EMBL/GenBank/DDBJ whole genome shotgun (WGS) entry which is preliminary data.</text>
</comment>
<evidence type="ECO:0000313" key="6">
    <source>
        <dbReference type="Proteomes" id="UP001205861"/>
    </source>
</evidence>
<dbReference type="PROSITE" id="PS51352">
    <property type="entry name" value="THIOREDOXIN_2"/>
    <property type="match status" value="1"/>
</dbReference>
<reference evidence="5 6" key="1">
    <citation type="submission" date="2022-08" db="EMBL/GenBank/DDBJ databases">
        <title>Reclassification of Massilia species as members of the genera Telluria, Duganella, Pseudoduganella, Mokoshia gen. nov. and Zemynaea gen. nov. using orthogonal and non-orthogonal genome-based approaches.</title>
        <authorList>
            <person name="Bowman J.P."/>
        </authorList>
    </citation>
    <scope>NUCLEOTIDE SEQUENCE [LARGE SCALE GENOMIC DNA]</scope>
    <source>
        <strain evidence="5 6">JCM 31607</strain>
    </source>
</reference>
<keyword evidence="2" id="KW-1015">Disulfide bond</keyword>
<feature type="signal peptide" evidence="3">
    <location>
        <begin position="1"/>
        <end position="20"/>
    </location>
</feature>
<evidence type="ECO:0000256" key="1">
    <source>
        <dbReference type="ARBA" id="ARBA00022729"/>
    </source>
</evidence>
<dbReference type="InterPro" id="IPR013766">
    <property type="entry name" value="Thioredoxin_domain"/>
</dbReference>
<dbReference type="PIRSF" id="PIRSF001488">
    <property type="entry name" value="Tdi_protein"/>
    <property type="match status" value="1"/>
</dbReference>
<dbReference type="InterPro" id="IPR050824">
    <property type="entry name" value="Thiol_disulfide_DsbA"/>
</dbReference>
<organism evidence="5 6">
    <name type="scientific">Massilia solisilvae</name>
    <dbReference type="NCBI Taxonomy" id="1811225"/>
    <lineage>
        <taxon>Bacteria</taxon>
        <taxon>Pseudomonadati</taxon>
        <taxon>Pseudomonadota</taxon>
        <taxon>Betaproteobacteria</taxon>
        <taxon>Burkholderiales</taxon>
        <taxon>Oxalobacteraceae</taxon>
        <taxon>Telluria group</taxon>
        <taxon>Massilia</taxon>
    </lineage>
</organism>
<dbReference type="CDD" id="cd03019">
    <property type="entry name" value="DsbA_DsbA"/>
    <property type="match status" value="1"/>
</dbReference>
<dbReference type="RefSeq" id="WP_258856272.1">
    <property type="nucleotide sequence ID" value="NZ_JANUGV010000002.1"/>
</dbReference>
<evidence type="ECO:0000256" key="3">
    <source>
        <dbReference type="SAM" id="SignalP"/>
    </source>
</evidence>
<feature type="domain" description="Thioredoxin" evidence="4">
    <location>
        <begin position="7"/>
        <end position="140"/>
    </location>
</feature>
<evidence type="ECO:0000256" key="2">
    <source>
        <dbReference type="PIRNR" id="PIRNR001488"/>
    </source>
</evidence>
<dbReference type="InterPro" id="IPR012336">
    <property type="entry name" value="Thioredoxin-like_fold"/>
</dbReference>
<evidence type="ECO:0000259" key="4">
    <source>
        <dbReference type="PROSITE" id="PS51352"/>
    </source>
</evidence>
<sequence>MRSLRFALVAASLAVTTAFASPTDPKQGAEYTVLATPQPAQTAGKKVEVIEFFMYHCPHCHALEPILEQWVKKQDGNIIFKRIHMPYQGASDPEAHLFLTLQAMGKSEEYQAKVMDVIGDMVRKQRSERFTEQMILDVATKLPGIDKAKFMETWNSFGVMTMLRRLPAIVSNNYKIDSVPTIVVDGKYVTSPAQVGSTVQASSEPQLFQATLQVVDALVAKVQKSK</sequence>
<evidence type="ECO:0000313" key="5">
    <source>
        <dbReference type="EMBL" id="MCS0608586.1"/>
    </source>
</evidence>
<proteinExistence type="inferred from homology"/>
<dbReference type="InterPro" id="IPR036249">
    <property type="entry name" value="Thioredoxin-like_sf"/>
</dbReference>
<dbReference type="PANTHER" id="PTHR35891">
    <property type="entry name" value="THIOL:DISULFIDE INTERCHANGE PROTEIN DSBA"/>
    <property type="match status" value="1"/>
</dbReference>
<keyword evidence="1 3" id="KW-0732">Signal</keyword>
<accession>A0ABT2BJA2</accession>
<dbReference type="EMBL" id="JANUGV010000002">
    <property type="protein sequence ID" value="MCS0608586.1"/>
    <property type="molecule type" value="Genomic_DNA"/>
</dbReference>
<dbReference type="Pfam" id="PF13462">
    <property type="entry name" value="Thioredoxin_4"/>
    <property type="match status" value="1"/>
</dbReference>
<protein>
    <recommendedName>
        <fullName evidence="2">Thiol:disulfide interchange protein</fullName>
    </recommendedName>
</protein>
<comment type="subcellular location">
    <subcellularLocation>
        <location evidence="2">Periplasm</location>
    </subcellularLocation>
</comment>
<dbReference type="Proteomes" id="UP001205861">
    <property type="component" value="Unassembled WGS sequence"/>
</dbReference>
<dbReference type="InterPro" id="IPR023205">
    <property type="entry name" value="DsbA/DsbL"/>
</dbReference>
<dbReference type="Gene3D" id="3.40.30.10">
    <property type="entry name" value="Glutaredoxin"/>
    <property type="match status" value="2"/>
</dbReference>
<dbReference type="SUPFAM" id="SSF52833">
    <property type="entry name" value="Thioredoxin-like"/>
    <property type="match status" value="1"/>
</dbReference>
<dbReference type="PANTHER" id="PTHR35891:SF3">
    <property type="entry name" value="THIOL:DISULFIDE INTERCHANGE PROTEIN DSBL"/>
    <property type="match status" value="1"/>
</dbReference>
<feature type="chain" id="PRO_5045759813" description="Thiol:disulfide interchange protein" evidence="3">
    <location>
        <begin position="21"/>
        <end position="226"/>
    </location>
</feature>
<keyword evidence="2" id="KW-0574">Periplasm</keyword>
<gene>
    <name evidence="5" type="ORF">NX773_10470</name>
</gene>
<name>A0ABT2BJA2_9BURK</name>